<keyword evidence="1" id="KW-1133">Transmembrane helix</keyword>
<sequence>MKRRHLHESDKQYKIFLYIFYLCMIIMGSITFYGIYAMGEEWNENGMYVMGEVLVQTQVPFENFANLSTWLFFSTIIGWYCCSRIGWKKTVGLNSYRMALTQLMVLGFAIICLYEVLWSFTVLNAEITSQMILQNTIPDIDLLMVEYPDPLRPWNLIFATKIWLAGFIISAHAFYLSTRQRKTLEDLDE</sequence>
<keyword evidence="1" id="KW-0812">Transmembrane</keyword>
<feature type="transmembrane region" description="Helical" evidence="1">
    <location>
        <begin position="15"/>
        <end position="36"/>
    </location>
</feature>
<organism evidence="2">
    <name type="scientific">uncultured marine thaumarchaeote KM3_87_G04</name>
    <dbReference type="NCBI Taxonomy" id="1456330"/>
    <lineage>
        <taxon>Archaea</taxon>
        <taxon>Nitrososphaerota</taxon>
        <taxon>environmental samples</taxon>
    </lineage>
</organism>
<evidence type="ECO:0000313" key="2">
    <source>
        <dbReference type="EMBL" id="AIF19823.1"/>
    </source>
</evidence>
<keyword evidence="1" id="KW-0472">Membrane</keyword>
<protein>
    <submittedName>
        <fullName evidence="2">Uncharacterized protein</fullName>
    </submittedName>
</protein>
<accession>A0A075I1B9</accession>
<feature type="transmembrane region" description="Helical" evidence="1">
    <location>
        <begin position="64"/>
        <end position="82"/>
    </location>
</feature>
<feature type="transmembrane region" description="Helical" evidence="1">
    <location>
        <begin position="103"/>
        <end position="123"/>
    </location>
</feature>
<proteinExistence type="predicted"/>
<name>A0A075I1B9_9ARCH</name>
<dbReference type="AlphaFoldDB" id="A0A075I1B9"/>
<feature type="transmembrane region" description="Helical" evidence="1">
    <location>
        <begin position="154"/>
        <end position="176"/>
    </location>
</feature>
<dbReference type="EMBL" id="KF901148">
    <property type="protein sequence ID" value="AIF19823.1"/>
    <property type="molecule type" value="Genomic_DNA"/>
</dbReference>
<evidence type="ECO:0000256" key="1">
    <source>
        <dbReference type="SAM" id="Phobius"/>
    </source>
</evidence>
<reference evidence="2" key="1">
    <citation type="journal article" date="2014" name="Genome Biol. Evol.">
        <title>Pangenome evidence for extensive interdomain horizontal transfer affecting lineage core and shell genes in uncultured planktonic thaumarchaeota and euryarchaeota.</title>
        <authorList>
            <person name="Deschamps P."/>
            <person name="Zivanovic Y."/>
            <person name="Moreira D."/>
            <person name="Rodriguez-Valera F."/>
            <person name="Lopez-Garcia P."/>
        </authorList>
    </citation>
    <scope>NUCLEOTIDE SEQUENCE</scope>
</reference>